<accession>A0A498SJM5</accession>
<gene>
    <name evidence="1" type="ORF">NAV_LOCUS6035</name>
</gene>
<evidence type="ECO:0000313" key="2">
    <source>
        <dbReference type="Proteomes" id="UP000276991"/>
    </source>
</evidence>
<dbReference type="EMBL" id="UPTC01001156">
    <property type="protein sequence ID" value="VBB31244.1"/>
    <property type="molecule type" value="Genomic_DNA"/>
</dbReference>
<proteinExistence type="predicted"/>
<sequence length="103" mass="11476">MSGLPQTGWSCELLKMVIHRLPSCRHQFVHSVKAKRNEASSEIELHRIGLIPRKLCNGWIREKPSKNSSRCNGKDMMNFERDSAALLTTVSAVAVNMAPSNTA</sequence>
<reference evidence="1 2" key="1">
    <citation type="submission" date="2018-08" db="EMBL/GenBank/DDBJ databases">
        <authorList>
            <person name="Laetsch R D."/>
            <person name="Stevens L."/>
            <person name="Kumar S."/>
            <person name="Blaxter L. M."/>
        </authorList>
    </citation>
    <scope>NUCLEOTIDE SEQUENCE [LARGE SCALE GENOMIC DNA]</scope>
</reference>
<name>A0A498SJM5_ACAVI</name>
<dbReference type="Proteomes" id="UP000276991">
    <property type="component" value="Unassembled WGS sequence"/>
</dbReference>
<evidence type="ECO:0000313" key="1">
    <source>
        <dbReference type="EMBL" id="VBB31244.1"/>
    </source>
</evidence>
<organism evidence="1 2">
    <name type="scientific">Acanthocheilonema viteae</name>
    <name type="common">Filarial nematode worm</name>
    <name type="synonym">Dipetalonema viteae</name>
    <dbReference type="NCBI Taxonomy" id="6277"/>
    <lineage>
        <taxon>Eukaryota</taxon>
        <taxon>Metazoa</taxon>
        <taxon>Ecdysozoa</taxon>
        <taxon>Nematoda</taxon>
        <taxon>Chromadorea</taxon>
        <taxon>Rhabditida</taxon>
        <taxon>Spirurina</taxon>
        <taxon>Spiruromorpha</taxon>
        <taxon>Filarioidea</taxon>
        <taxon>Onchocercidae</taxon>
        <taxon>Acanthocheilonema</taxon>
    </lineage>
</organism>
<protein>
    <submittedName>
        <fullName evidence="1">Uncharacterized protein</fullName>
    </submittedName>
</protein>
<keyword evidence="2" id="KW-1185">Reference proteome</keyword>
<dbReference type="AlphaFoldDB" id="A0A498SJM5"/>